<dbReference type="RefSeq" id="WP_176577954.1">
    <property type="nucleotide sequence ID" value="NZ_CBDRGH010000031.1"/>
</dbReference>
<accession>A0A7H8TJ58</accession>
<dbReference type="AlphaFoldDB" id="A0A7H8TJ58"/>
<sequence>MSTAKWTQRATWRLIRPQPTPNRVAMAGACSRPVMHASGAAMKTAVK</sequence>
<name>A0A7H8TJ58_STRCX</name>
<dbReference type="EMBL" id="CP056041">
    <property type="protein sequence ID" value="QKZ23108.1"/>
    <property type="molecule type" value="Genomic_DNA"/>
</dbReference>
<proteinExistence type="predicted"/>
<evidence type="ECO:0000313" key="2">
    <source>
        <dbReference type="Proteomes" id="UP000509418"/>
    </source>
</evidence>
<reference evidence="1 2" key="1">
    <citation type="submission" date="2020-06" db="EMBL/GenBank/DDBJ databases">
        <title>Genome mining for natural products.</title>
        <authorList>
            <person name="Zhang B."/>
            <person name="Shi J."/>
            <person name="Ge H."/>
        </authorList>
    </citation>
    <scope>NUCLEOTIDE SEQUENCE [LARGE SCALE GENOMIC DNA]</scope>
    <source>
        <strain evidence="1 2">NA02069</strain>
    </source>
</reference>
<organism evidence="1 2">
    <name type="scientific">Streptomyces chartreusis</name>
    <dbReference type="NCBI Taxonomy" id="1969"/>
    <lineage>
        <taxon>Bacteria</taxon>
        <taxon>Bacillati</taxon>
        <taxon>Actinomycetota</taxon>
        <taxon>Actinomycetes</taxon>
        <taxon>Kitasatosporales</taxon>
        <taxon>Streptomycetaceae</taxon>
        <taxon>Streptomyces</taxon>
    </lineage>
</organism>
<evidence type="ECO:0000313" key="1">
    <source>
        <dbReference type="EMBL" id="QKZ23108.1"/>
    </source>
</evidence>
<protein>
    <submittedName>
        <fullName evidence="1">Uncharacterized protein</fullName>
    </submittedName>
</protein>
<dbReference type="Proteomes" id="UP000509418">
    <property type="component" value="Chromosome"/>
</dbReference>
<keyword evidence="2" id="KW-1185">Reference proteome</keyword>
<gene>
    <name evidence="1" type="ORF">HUT05_40560</name>
</gene>